<keyword evidence="3" id="KW-1185">Reference proteome</keyword>
<gene>
    <name evidence="2" type="ORF">JCM19239_1031</name>
</gene>
<evidence type="ECO:0000313" key="3">
    <source>
        <dbReference type="Proteomes" id="UP000029223"/>
    </source>
</evidence>
<sequence length="99" mass="11200">MSKTYLYIQFKIREMDAFQQYAQQVSATVSKYGGKTVAVNKAPSSLHGKLDIDVSVIQEWPSIEAAQTWLKSPEYAPLKVLRDERAMDRLIITPVPVVD</sequence>
<dbReference type="Proteomes" id="UP000029223">
    <property type="component" value="Unassembled WGS sequence"/>
</dbReference>
<dbReference type="Pfam" id="PF07045">
    <property type="entry name" value="DUF1330"/>
    <property type="match status" value="1"/>
</dbReference>
<reference evidence="3" key="1">
    <citation type="submission" date="2014-09" db="EMBL/GenBank/DDBJ databases">
        <title>Vibrio variabilis JCM 19239. (C206) whole genome shotgun sequence.</title>
        <authorList>
            <person name="Sawabe T."/>
            <person name="Meirelles P."/>
            <person name="Nakanishi M."/>
            <person name="Sayaka M."/>
            <person name="Hattori M."/>
            <person name="Ohkuma M."/>
        </authorList>
    </citation>
    <scope>NUCLEOTIDE SEQUENCE [LARGE SCALE GENOMIC DNA]</scope>
    <source>
        <strain evidence="3">JCM 19239</strain>
    </source>
</reference>
<evidence type="ECO:0000313" key="2">
    <source>
        <dbReference type="EMBL" id="GAL27609.1"/>
    </source>
</evidence>
<dbReference type="PANTHER" id="PTHR41521">
    <property type="match status" value="1"/>
</dbReference>
<dbReference type="EMBL" id="BBMS01000031">
    <property type="protein sequence ID" value="GAL27609.1"/>
    <property type="molecule type" value="Genomic_DNA"/>
</dbReference>
<comment type="caution">
    <text evidence="2">The sequence shown here is derived from an EMBL/GenBank/DDBJ whole genome shotgun (WGS) entry which is preliminary data.</text>
</comment>
<evidence type="ECO:0000259" key="1">
    <source>
        <dbReference type="Pfam" id="PF07045"/>
    </source>
</evidence>
<feature type="domain" description="DUF1330" evidence="1">
    <location>
        <begin position="3"/>
        <end position="92"/>
    </location>
</feature>
<dbReference type="SUPFAM" id="SSF54909">
    <property type="entry name" value="Dimeric alpha+beta barrel"/>
    <property type="match status" value="1"/>
</dbReference>
<protein>
    <recommendedName>
        <fullName evidence="1">DUF1330 domain-containing protein</fullName>
    </recommendedName>
</protein>
<accession>A0ABQ0JFT5</accession>
<dbReference type="InterPro" id="IPR011008">
    <property type="entry name" value="Dimeric_a/b-barrel"/>
</dbReference>
<dbReference type="InterPro" id="IPR010753">
    <property type="entry name" value="DUF1330"/>
</dbReference>
<proteinExistence type="predicted"/>
<dbReference type="Gene3D" id="3.30.70.100">
    <property type="match status" value="1"/>
</dbReference>
<name>A0ABQ0JFT5_9VIBR</name>
<dbReference type="PANTHER" id="PTHR41521:SF4">
    <property type="entry name" value="BLR0684 PROTEIN"/>
    <property type="match status" value="1"/>
</dbReference>
<organism evidence="2 3">
    <name type="scientific">Vibrio variabilis</name>
    <dbReference type="NCBI Taxonomy" id="990271"/>
    <lineage>
        <taxon>Bacteria</taxon>
        <taxon>Pseudomonadati</taxon>
        <taxon>Pseudomonadota</taxon>
        <taxon>Gammaproteobacteria</taxon>
        <taxon>Vibrionales</taxon>
        <taxon>Vibrionaceae</taxon>
        <taxon>Vibrio</taxon>
    </lineage>
</organism>